<feature type="compositionally biased region" description="Basic and acidic residues" evidence="1">
    <location>
        <begin position="33"/>
        <end position="49"/>
    </location>
</feature>
<sequence>SLIILIEIEDIYKDQVKRPDIFDLDYSASYDPKTSDNSDSEDPKKKYSI</sequence>
<evidence type="ECO:0000256" key="1">
    <source>
        <dbReference type="SAM" id="MobiDB-lite"/>
    </source>
</evidence>
<protein>
    <submittedName>
        <fullName evidence="2">15180_t:CDS:1</fullName>
    </submittedName>
</protein>
<feature type="region of interest" description="Disordered" evidence="1">
    <location>
        <begin position="25"/>
        <end position="49"/>
    </location>
</feature>
<dbReference type="EMBL" id="CAJVPP010012872">
    <property type="protein sequence ID" value="CAG8719088.1"/>
    <property type="molecule type" value="Genomic_DNA"/>
</dbReference>
<proteinExistence type="predicted"/>
<dbReference type="AlphaFoldDB" id="A0A9N9NB69"/>
<evidence type="ECO:0000313" key="3">
    <source>
        <dbReference type="Proteomes" id="UP000789375"/>
    </source>
</evidence>
<reference evidence="2" key="1">
    <citation type="submission" date="2021-06" db="EMBL/GenBank/DDBJ databases">
        <authorList>
            <person name="Kallberg Y."/>
            <person name="Tangrot J."/>
            <person name="Rosling A."/>
        </authorList>
    </citation>
    <scope>NUCLEOTIDE SEQUENCE</scope>
    <source>
        <strain evidence="2">87-6 pot B 2015</strain>
    </source>
</reference>
<name>A0A9N9NB69_FUNMO</name>
<feature type="non-terminal residue" evidence="2">
    <location>
        <position position="49"/>
    </location>
</feature>
<organism evidence="2 3">
    <name type="scientific">Funneliformis mosseae</name>
    <name type="common">Endomycorrhizal fungus</name>
    <name type="synonym">Glomus mosseae</name>
    <dbReference type="NCBI Taxonomy" id="27381"/>
    <lineage>
        <taxon>Eukaryota</taxon>
        <taxon>Fungi</taxon>
        <taxon>Fungi incertae sedis</taxon>
        <taxon>Mucoromycota</taxon>
        <taxon>Glomeromycotina</taxon>
        <taxon>Glomeromycetes</taxon>
        <taxon>Glomerales</taxon>
        <taxon>Glomeraceae</taxon>
        <taxon>Funneliformis</taxon>
    </lineage>
</organism>
<comment type="caution">
    <text evidence="2">The sequence shown here is derived from an EMBL/GenBank/DDBJ whole genome shotgun (WGS) entry which is preliminary data.</text>
</comment>
<keyword evidence="3" id="KW-1185">Reference proteome</keyword>
<accession>A0A9N9NB69</accession>
<evidence type="ECO:0000313" key="2">
    <source>
        <dbReference type="EMBL" id="CAG8719088.1"/>
    </source>
</evidence>
<dbReference type="Proteomes" id="UP000789375">
    <property type="component" value="Unassembled WGS sequence"/>
</dbReference>
<gene>
    <name evidence="2" type="ORF">FMOSSE_LOCUS14854</name>
</gene>